<dbReference type="Gene3D" id="3.30.70.1200">
    <property type="entry name" value="Crispr-associated protein, domain 1"/>
    <property type="match status" value="1"/>
</dbReference>
<dbReference type="EMBL" id="JBHSFQ010000009">
    <property type="protein sequence ID" value="MFC4562558.1"/>
    <property type="molecule type" value="Genomic_DNA"/>
</dbReference>
<dbReference type="SUPFAM" id="SSF117987">
    <property type="entry name" value="CRISPR-associated protein"/>
    <property type="match status" value="2"/>
</dbReference>
<reference evidence="2" key="1">
    <citation type="journal article" date="2019" name="Int. J. Syst. Evol. Microbiol.">
        <title>The Global Catalogue of Microorganisms (GCM) 10K type strain sequencing project: providing services to taxonomists for standard genome sequencing and annotation.</title>
        <authorList>
            <consortium name="The Broad Institute Genomics Platform"/>
            <consortium name="The Broad Institute Genome Sequencing Center for Infectious Disease"/>
            <person name="Wu L."/>
            <person name="Ma J."/>
        </authorList>
    </citation>
    <scope>NUCLEOTIDE SEQUENCE [LARGE SCALE GENOMIC DNA]</scope>
    <source>
        <strain evidence="2">XZYJ18</strain>
    </source>
</reference>
<dbReference type="CDD" id="cd09727">
    <property type="entry name" value="Cas6_I-E"/>
    <property type="match status" value="1"/>
</dbReference>
<keyword evidence="2" id="KW-1185">Reference proteome</keyword>
<gene>
    <name evidence="1" type="primary">cas6e</name>
    <name evidence="1" type="ORF">ACFO4E_11900</name>
</gene>
<dbReference type="Pfam" id="PF08798">
    <property type="entry name" value="CRISPR_assoc"/>
    <property type="match status" value="1"/>
</dbReference>
<evidence type="ECO:0000313" key="1">
    <source>
        <dbReference type="EMBL" id="MFC4562558.1"/>
    </source>
</evidence>
<dbReference type="Proteomes" id="UP001595923">
    <property type="component" value="Unassembled WGS sequence"/>
</dbReference>
<dbReference type="Gene3D" id="3.30.70.1210">
    <property type="entry name" value="Crispr-associated protein, domain 2"/>
    <property type="match status" value="1"/>
</dbReference>
<evidence type="ECO:0000313" key="2">
    <source>
        <dbReference type="Proteomes" id="UP001595923"/>
    </source>
</evidence>
<accession>A0ABV9DZ25</accession>
<dbReference type="NCBIfam" id="TIGR01907">
    <property type="entry name" value="casE_Cse3"/>
    <property type="match status" value="1"/>
</dbReference>
<dbReference type="InterPro" id="IPR010179">
    <property type="entry name" value="CRISPR-assoc_prot_Cse3"/>
</dbReference>
<comment type="caution">
    <text evidence="1">The sequence shown here is derived from an EMBL/GenBank/DDBJ whole genome shotgun (WGS) entry which is preliminary data.</text>
</comment>
<name>A0ABV9DZ25_9ACTN</name>
<proteinExistence type="predicted"/>
<dbReference type="RefSeq" id="WP_378573882.1">
    <property type="nucleotide sequence ID" value="NZ_JBHSFQ010000009.1"/>
</dbReference>
<organism evidence="1 2">
    <name type="scientific">Nocardiopsis mangrovi</name>
    <dbReference type="NCBI Taxonomy" id="1179818"/>
    <lineage>
        <taxon>Bacteria</taxon>
        <taxon>Bacillati</taxon>
        <taxon>Actinomycetota</taxon>
        <taxon>Actinomycetes</taxon>
        <taxon>Streptosporangiales</taxon>
        <taxon>Nocardiopsidaceae</taxon>
        <taxon>Nocardiopsis</taxon>
    </lineage>
</organism>
<dbReference type="SMART" id="SM01101">
    <property type="entry name" value="CRISPR_assoc"/>
    <property type="match status" value="1"/>
</dbReference>
<protein>
    <submittedName>
        <fullName evidence="1">Type I-E CRISPR-associated protein Cas6/Cse3/CasE</fullName>
    </submittedName>
</protein>
<sequence>MYLTRTFINPRRQGAVRYLGSPQLVHASVLQAFPRTPPTDAAAGPRVLWRLDTDDWRRPVLWMVSPDKPDLHHVVDPYGWPASDAPFESREYAPLLDRIAEGHRYVFRATVNPTKTQPGKLKEGLEDEGRRERGTVVPLVGADSQIGWFADRARGWGFELLRSSAPLPVTALAGDGAEPEMAYAVETRDSRKLRFWRSAAKSRPVVIRTVTLEGLLRVTDPEAFRRTLTGGIGRAKAYGCGLVTLASAHR</sequence>